<dbReference type="NCBIfam" id="TIGR00447">
    <property type="entry name" value="pth"/>
    <property type="match status" value="1"/>
</dbReference>
<dbReference type="Gene3D" id="3.40.50.1470">
    <property type="entry name" value="Peptidyl-tRNA hydrolase"/>
    <property type="match status" value="1"/>
</dbReference>
<dbReference type="PANTHER" id="PTHR17224:SF1">
    <property type="entry name" value="PEPTIDYL-TRNA HYDROLASE"/>
    <property type="match status" value="1"/>
</dbReference>
<protein>
    <submittedName>
        <fullName evidence="4">Peptidyl-tRNA hydrolase</fullName>
    </submittedName>
</protein>
<dbReference type="PANTHER" id="PTHR17224">
    <property type="entry name" value="PEPTIDYL-TRNA HYDROLASE"/>
    <property type="match status" value="1"/>
</dbReference>
<dbReference type="STRING" id="1618550.UT39_C0002G0061"/>
<dbReference type="GO" id="GO:0000049">
    <property type="term" value="F:tRNA binding"/>
    <property type="evidence" value="ECO:0007669"/>
    <property type="project" value="UniProtKB-KW"/>
</dbReference>
<proteinExistence type="predicted"/>
<keyword evidence="2 4" id="KW-0378">Hydrolase</keyword>
<dbReference type="Pfam" id="PF01195">
    <property type="entry name" value="Pept_tRNA_hydro"/>
    <property type="match status" value="1"/>
</dbReference>
<name>A0A0G0QNB3_9BACT</name>
<dbReference type="EMBL" id="LBWP01000002">
    <property type="protein sequence ID" value="KKR11880.1"/>
    <property type="molecule type" value="Genomic_DNA"/>
</dbReference>
<evidence type="ECO:0000313" key="4">
    <source>
        <dbReference type="EMBL" id="KKR11880.1"/>
    </source>
</evidence>
<keyword evidence="1" id="KW-0820">tRNA-binding</keyword>
<evidence type="ECO:0000256" key="1">
    <source>
        <dbReference type="ARBA" id="ARBA00022555"/>
    </source>
</evidence>
<accession>A0A0G0QNB3</accession>
<keyword evidence="3" id="KW-0694">RNA-binding</keyword>
<dbReference type="Proteomes" id="UP000034246">
    <property type="component" value="Unassembled WGS sequence"/>
</dbReference>
<gene>
    <name evidence="4" type="ORF">UT39_C0002G0061</name>
</gene>
<dbReference type="GO" id="GO:0004045">
    <property type="term" value="F:peptidyl-tRNA hydrolase activity"/>
    <property type="evidence" value="ECO:0007669"/>
    <property type="project" value="InterPro"/>
</dbReference>
<dbReference type="InterPro" id="IPR036416">
    <property type="entry name" value="Pept_tRNA_hydro_sf"/>
</dbReference>
<organism evidence="4 5">
    <name type="scientific">Candidatus Woesebacteria bacterium GW2011_GWA1_39_21</name>
    <dbReference type="NCBI Taxonomy" id="1618550"/>
    <lineage>
        <taxon>Bacteria</taxon>
        <taxon>Candidatus Woeseibacteriota</taxon>
    </lineage>
</organism>
<dbReference type="SUPFAM" id="SSF53178">
    <property type="entry name" value="Peptidyl-tRNA hydrolase-like"/>
    <property type="match status" value="1"/>
</dbReference>
<reference evidence="4 5" key="1">
    <citation type="journal article" date="2015" name="Nature">
        <title>rRNA introns, odd ribosomes, and small enigmatic genomes across a large radiation of phyla.</title>
        <authorList>
            <person name="Brown C.T."/>
            <person name="Hug L.A."/>
            <person name="Thomas B.C."/>
            <person name="Sharon I."/>
            <person name="Castelle C.J."/>
            <person name="Singh A."/>
            <person name="Wilkins M.J."/>
            <person name="Williams K.H."/>
            <person name="Banfield J.F."/>
        </authorList>
    </citation>
    <scope>NUCLEOTIDE SEQUENCE [LARGE SCALE GENOMIC DNA]</scope>
</reference>
<sequence length="186" mass="21351">MQLIVGLGNPGERYKNARHNTGFLVLEKIKTELAKSQFSISKQITNNNFREENRFKAEVLKLGNVMLAKPTTFMNDSGLAVSKIANFYKIALGDIYVIHDDLDLRLGEYKIQKGVGPKLHYGIASIEEKLGSKDFWRVRVGIDSRTVENRLSGEEYVLQNFNEQEEEVFEATLERLTDELFKMIFK</sequence>
<dbReference type="CDD" id="cd00462">
    <property type="entry name" value="PTH"/>
    <property type="match status" value="1"/>
</dbReference>
<evidence type="ECO:0000256" key="3">
    <source>
        <dbReference type="ARBA" id="ARBA00022884"/>
    </source>
</evidence>
<dbReference type="AlphaFoldDB" id="A0A0G0QNB3"/>
<evidence type="ECO:0000256" key="2">
    <source>
        <dbReference type="ARBA" id="ARBA00022801"/>
    </source>
</evidence>
<dbReference type="InterPro" id="IPR001328">
    <property type="entry name" value="Pept_tRNA_hydro"/>
</dbReference>
<evidence type="ECO:0000313" key="5">
    <source>
        <dbReference type="Proteomes" id="UP000034246"/>
    </source>
</evidence>
<dbReference type="PATRIC" id="fig|1618550.3.peg.166"/>
<comment type="caution">
    <text evidence="4">The sequence shown here is derived from an EMBL/GenBank/DDBJ whole genome shotgun (WGS) entry which is preliminary data.</text>
</comment>